<dbReference type="GO" id="GO:0005886">
    <property type="term" value="C:plasma membrane"/>
    <property type="evidence" value="ECO:0007669"/>
    <property type="project" value="UniProtKB-ARBA"/>
</dbReference>
<dbReference type="AlphaFoldDB" id="A0A0F9DGX5"/>
<gene>
    <name evidence="3" type="ORF">LCGC14_2200280</name>
</gene>
<comment type="caution">
    <text evidence="3">The sequence shown here is derived from an EMBL/GenBank/DDBJ whole genome shotgun (WGS) entry which is preliminary data.</text>
</comment>
<dbReference type="SMART" id="SM00244">
    <property type="entry name" value="PHB"/>
    <property type="match status" value="1"/>
</dbReference>
<dbReference type="PANTHER" id="PTHR43327">
    <property type="entry name" value="STOMATIN-LIKE PROTEIN 2, MITOCHONDRIAL"/>
    <property type="match status" value="1"/>
</dbReference>
<dbReference type="InterPro" id="IPR050710">
    <property type="entry name" value="Band7/mec-2_domain"/>
</dbReference>
<sequence length="293" mass="32431">MIAEILGLLVVLAVLGGIIALALKTVRPTERALVERFGKFHRYCNAGLTFIIPFVDRIYYVNITEQMVDAAKQDVITGDNLNASVDAQIYFKVKDDEENVKRSQYSVDNYYRQIVAIARTTLRDLIGKTVFTEVNSKRGQLNVALEQELEKQTGDWGIKVVRTEIKEIEPPEDVQETMNEIIKADNTKVAAKDYATATETKADGVKRAAIKEAEGTKQSQVLVADGKAQAIKLVNQAADKYFVGNAKELEKLRVTEAALSKNTKFVVPSNSPLSDLIAAFTLNKGFDEKGKGK</sequence>
<dbReference type="InterPro" id="IPR036013">
    <property type="entry name" value="Band_7/SPFH_dom_sf"/>
</dbReference>
<name>A0A0F9DGX5_9ZZZZ</name>
<reference evidence="3" key="1">
    <citation type="journal article" date="2015" name="Nature">
        <title>Complex archaea that bridge the gap between prokaryotes and eukaryotes.</title>
        <authorList>
            <person name="Spang A."/>
            <person name="Saw J.H."/>
            <person name="Jorgensen S.L."/>
            <person name="Zaremba-Niedzwiedzka K."/>
            <person name="Martijn J."/>
            <person name="Lind A.E."/>
            <person name="van Eijk R."/>
            <person name="Schleper C."/>
            <person name="Guy L."/>
            <person name="Ettema T.J."/>
        </authorList>
    </citation>
    <scope>NUCLEOTIDE SEQUENCE</scope>
</reference>
<dbReference type="FunFam" id="3.30.479.30:FF:000004">
    <property type="entry name" value="Putative membrane protease family, stomatin"/>
    <property type="match status" value="1"/>
</dbReference>
<dbReference type="SUPFAM" id="SSF117892">
    <property type="entry name" value="Band 7/SPFH domain"/>
    <property type="match status" value="1"/>
</dbReference>
<dbReference type="Gene3D" id="3.30.479.30">
    <property type="entry name" value="Band 7 domain"/>
    <property type="match status" value="1"/>
</dbReference>
<proteinExistence type="inferred from homology"/>
<organism evidence="3">
    <name type="scientific">marine sediment metagenome</name>
    <dbReference type="NCBI Taxonomy" id="412755"/>
    <lineage>
        <taxon>unclassified sequences</taxon>
        <taxon>metagenomes</taxon>
        <taxon>ecological metagenomes</taxon>
    </lineage>
</organism>
<evidence type="ECO:0000256" key="1">
    <source>
        <dbReference type="ARBA" id="ARBA00008164"/>
    </source>
</evidence>
<dbReference type="GO" id="GO:0098552">
    <property type="term" value="C:side of membrane"/>
    <property type="evidence" value="ECO:0007669"/>
    <property type="project" value="UniProtKB-ARBA"/>
</dbReference>
<dbReference type="EMBL" id="LAZR01028977">
    <property type="protein sequence ID" value="KKL60943.1"/>
    <property type="molecule type" value="Genomic_DNA"/>
</dbReference>
<evidence type="ECO:0000313" key="3">
    <source>
        <dbReference type="EMBL" id="KKL60943.1"/>
    </source>
</evidence>
<protein>
    <recommendedName>
        <fullName evidence="2">Band 7 domain-containing protein</fullName>
    </recommendedName>
</protein>
<comment type="similarity">
    <text evidence="1">Belongs to the band 7/mec-2 family.</text>
</comment>
<dbReference type="InterPro" id="IPR001972">
    <property type="entry name" value="Stomatin_HflK_fam"/>
</dbReference>
<dbReference type="InterPro" id="IPR001107">
    <property type="entry name" value="Band_7"/>
</dbReference>
<dbReference type="PRINTS" id="PR00721">
    <property type="entry name" value="STOMATIN"/>
</dbReference>
<evidence type="ECO:0000259" key="2">
    <source>
        <dbReference type="SMART" id="SM00244"/>
    </source>
</evidence>
<accession>A0A0F9DGX5</accession>
<dbReference type="Pfam" id="PF01145">
    <property type="entry name" value="Band_7"/>
    <property type="match status" value="1"/>
</dbReference>
<dbReference type="PANTHER" id="PTHR43327:SF10">
    <property type="entry name" value="STOMATIN-LIKE PROTEIN 2, MITOCHONDRIAL"/>
    <property type="match status" value="1"/>
</dbReference>
<feature type="domain" description="Band 7" evidence="2">
    <location>
        <begin position="21"/>
        <end position="182"/>
    </location>
</feature>